<proteinExistence type="predicted"/>
<dbReference type="AlphaFoldDB" id="A0A2X4XNW1"/>
<keyword evidence="2" id="KW-1185">Reference proteome</keyword>
<gene>
    <name evidence="1" type="ORF">NCTC12151_02210</name>
</gene>
<reference evidence="1 2" key="1">
    <citation type="submission" date="2018-06" db="EMBL/GenBank/DDBJ databases">
        <authorList>
            <consortium name="Pathogen Informatics"/>
            <person name="Doyle S."/>
        </authorList>
    </citation>
    <scope>NUCLEOTIDE SEQUENCE [LARGE SCALE GENOMIC DNA]</scope>
    <source>
        <strain evidence="1 2">NCTC12151</strain>
    </source>
</reference>
<sequence>MTFQLKIFSTCEQVQNQFIEVLIHWFYIFLNLFYSN</sequence>
<accession>A0A2X4XNW1</accession>
<evidence type="ECO:0000313" key="1">
    <source>
        <dbReference type="EMBL" id="SQI41625.1"/>
    </source>
</evidence>
<organism evidence="1 2">
    <name type="scientific">Leminorella richardii</name>
    <dbReference type="NCBI Taxonomy" id="158841"/>
    <lineage>
        <taxon>Bacteria</taxon>
        <taxon>Pseudomonadati</taxon>
        <taxon>Pseudomonadota</taxon>
        <taxon>Gammaproteobacteria</taxon>
        <taxon>Enterobacterales</taxon>
        <taxon>Budviciaceae</taxon>
        <taxon>Leminorella</taxon>
    </lineage>
</organism>
<dbReference type="EMBL" id="LS483470">
    <property type="protein sequence ID" value="SQI41625.1"/>
    <property type="molecule type" value="Genomic_DNA"/>
</dbReference>
<dbReference type="Proteomes" id="UP000249005">
    <property type="component" value="Chromosome 1"/>
</dbReference>
<protein>
    <submittedName>
        <fullName evidence="1">Uncharacterized protein</fullName>
    </submittedName>
</protein>
<evidence type="ECO:0000313" key="2">
    <source>
        <dbReference type="Proteomes" id="UP000249005"/>
    </source>
</evidence>
<name>A0A2X4XNW1_9GAMM</name>
<dbReference type="KEGG" id="lri:NCTC12151_02210"/>